<evidence type="ECO:0000313" key="3">
    <source>
        <dbReference type="Proteomes" id="UP000663207"/>
    </source>
</evidence>
<dbReference type="EMBL" id="CP071502">
    <property type="protein sequence ID" value="QSX36730.1"/>
    <property type="molecule type" value="Genomic_DNA"/>
</dbReference>
<keyword evidence="1" id="KW-0732">Signal</keyword>
<proteinExistence type="predicted"/>
<evidence type="ECO:0000256" key="1">
    <source>
        <dbReference type="SAM" id="SignalP"/>
    </source>
</evidence>
<keyword evidence="3" id="KW-1185">Reference proteome</keyword>
<dbReference type="Proteomes" id="UP000663207">
    <property type="component" value="Chromosome"/>
</dbReference>
<sequence length="186" mass="21062">MNVKYLVIIPLFFSTIANANEQPSKAALQVVVELNSVNQAIEGFMYGACNPKDYIEEICSAAKSFSMPDADKKQLENELAALNDKYFELSTLSEIAEFFSTNTGKLMLAHFRYKYRASMGDTSAEEVKLTESEQKKILEFMNSPAYKKFNIKTPEFNQESNSIIYNAVGDSFRKHILSKENAYNVD</sequence>
<evidence type="ECO:0008006" key="4">
    <source>
        <dbReference type="Google" id="ProtNLM"/>
    </source>
</evidence>
<feature type="signal peptide" evidence="1">
    <location>
        <begin position="1"/>
        <end position="19"/>
    </location>
</feature>
<accession>A0ABX7R0I5</accession>
<evidence type="ECO:0000313" key="2">
    <source>
        <dbReference type="EMBL" id="QSX36730.1"/>
    </source>
</evidence>
<gene>
    <name evidence="2" type="ORF">JYB85_15850</name>
</gene>
<name>A0ABX7R0I5_9GAMM</name>
<feature type="chain" id="PRO_5046366139" description="DUF2059 domain-containing protein" evidence="1">
    <location>
        <begin position="20"/>
        <end position="186"/>
    </location>
</feature>
<organism evidence="2 3">
    <name type="scientific">Shewanella sedimentimangrovi</name>
    <dbReference type="NCBI Taxonomy" id="2814293"/>
    <lineage>
        <taxon>Bacteria</taxon>
        <taxon>Pseudomonadati</taxon>
        <taxon>Pseudomonadota</taxon>
        <taxon>Gammaproteobacteria</taxon>
        <taxon>Alteromonadales</taxon>
        <taxon>Shewanellaceae</taxon>
        <taxon>Shewanella</taxon>
    </lineage>
</organism>
<reference evidence="2 3" key="1">
    <citation type="submission" date="2021-03" db="EMBL/GenBank/DDBJ databases">
        <title>Novel species identification of genus Shewanella.</title>
        <authorList>
            <person name="Liu G."/>
            <person name="Zhang Q."/>
        </authorList>
    </citation>
    <scope>NUCLEOTIDE SEQUENCE [LARGE SCALE GENOMIC DNA]</scope>
    <source>
        <strain evidence="2 3">FJAT-52962</strain>
    </source>
</reference>
<protein>
    <recommendedName>
        <fullName evidence="4">DUF2059 domain-containing protein</fullName>
    </recommendedName>
</protein>
<dbReference type="RefSeq" id="WP_207380060.1">
    <property type="nucleotide sequence ID" value="NZ_CP071502.1"/>
</dbReference>